<evidence type="ECO:0000313" key="3">
    <source>
        <dbReference type="Proteomes" id="UP001620626"/>
    </source>
</evidence>
<organism evidence="2 3">
    <name type="scientific">Heterodera trifolii</name>
    <dbReference type="NCBI Taxonomy" id="157864"/>
    <lineage>
        <taxon>Eukaryota</taxon>
        <taxon>Metazoa</taxon>
        <taxon>Ecdysozoa</taxon>
        <taxon>Nematoda</taxon>
        <taxon>Chromadorea</taxon>
        <taxon>Rhabditida</taxon>
        <taxon>Tylenchina</taxon>
        <taxon>Tylenchomorpha</taxon>
        <taxon>Tylenchoidea</taxon>
        <taxon>Heteroderidae</taxon>
        <taxon>Heteroderinae</taxon>
        <taxon>Heterodera</taxon>
    </lineage>
</organism>
<sequence>MNHLAKHFFEYQSYINLPHHALQMHKTPPSQAGSDPSAAWAPKDLHMAGKNQAAPAARAARNYHGDQRTGSHRHGRPSKLEFRSWGERHGELRAEKIVPHQDHLLHGHMDIVAAPQRRHTASGGIDHFPSDYFPARHFLLQRHGGGANTAEQQQQQTKRASVLVILTMAPHLDFVTVTVKSIRSTIGTEKIPSVKLCFFDGSSLVEERVTGRKKGDQQSTSSRYTAPKKTKSNAIDEIGIDDGLNELEIGESFLLRVPSPLRLPFCHIILTFYAADSQQIIGFCQLGPTGSISRGTLIVPDECPSSSAIEPATGNVHRSPPPPPSDERRHTVPRRRTTVSVPPLTVGTLKALTAAAQQRIRNESKGHYNNATSGKECAPIRA</sequence>
<comment type="caution">
    <text evidence="2">The sequence shown here is derived from an EMBL/GenBank/DDBJ whole genome shotgun (WGS) entry which is preliminary data.</text>
</comment>
<reference evidence="2 3" key="1">
    <citation type="submission" date="2024-10" db="EMBL/GenBank/DDBJ databases">
        <authorList>
            <person name="Kim D."/>
        </authorList>
    </citation>
    <scope>NUCLEOTIDE SEQUENCE [LARGE SCALE GENOMIC DNA]</scope>
    <source>
        <strain evidence="2">BH-2024</strain>
    </source>
</reference>
<keyword evidence="3" id="KW-1185">Reference proteome</keyword>
<protein>
    <submittedName>
        <fullName evidence="2">Uncharacterized protein</fullName>
    </submittedName>
</protein>
<dbReference type="AlphaFoldDB" id="A0ABD2ME56"/>
<feature type="region of interest" description="Disordered" evidence="1">
    <location>
        <begin position="360"/>
        <end position="382"/>
    </location>
</feature>
<evidence type="ECO:0000313" key="2">
    <source>
        <dbReference type="EMBL" id="KAL3125748.1"/>
    </source>
</evidence>
<feature type="region of interest" description="Disordered" evidence="1">
    <location>
        <begin position="53"/>
        <end position="81"/>
    </location>
</feature>
<proteinExistence type="predicted"/>
<feature type="region of interest" description="Disordered" evidence="1">
    <location>
        <begin position="209"/>
        <end position="230"/>
    </location>
</feature>
<gene>
    <name evidence="2" type="ORF">niasHT_004198</name>
</gene>
<feature type="region of interest" description="Disordered" evidence="1">
    <location>
        <begin position="303"/>
        <end position="339"/>
    </location>
</feature>
<dbReference type="EMBL" id="JBICBT010000022">
    <property type="protein sequence ID" value="KAL3125748.1"/>
    <property type="molecule type" value="Genomic_DNA"/>
</dbReference>
<dbReference type="Proteomes" id="UP001620626">
    <property type="component" value="Unassembled WGS sequence"/>
</dbReference>
<name>A0ABD2ME56_9BILA</name>
<accession>A0ABD2ME56</accession>
<evidence type="ECO:0000256" key="1">
    <source>
        <dbReference type="SAM" id="MobiDB-lite"/>
    </source>
</evidence>